<evidence type="ECO:0000313" key="3">
    <source>
        <dbReference type="EMBL" id="KST62559.1"/>
    </source>
</evidence>
<evidence type="ECO:0000256" key="1">
    <source>
        <dbReference type="SAM" id="Coils"/>
    </source>
</evidence>
<dbReference type="AlphaFoldDB" id="A0A0V7ZDI3"/>
<feature type="signal peptide" evidence="2">
    <location>
        <begin position="1"/>
        <end position="21"/>
    </location>
</feature>
<evidence type="ECO:0000313" key="4">
    <source>
        <dbReference type="EMBL" id="KST62597.1"/>
    </source>
</evidence>
<dbReference type="Proteomes" id="UP000053372">
    <property type="component" value="Unassembled WGS sequence"/>
</dbReference>
<reference evidence="4 5" key="1">
    <citation type="journal article" date="2015" name="Genome Announc.">
        <title>Draft Genome of the Euendolithic (true boring) Cyanobacterium Mastigocoleus testarum strain BC008.</title>
        <authorList>
            <person name="Guida B.S."/>
            <person name="Garcia-Pichel F."/>
        </authorList>
    </citation>
    <scope>NUCLEOTIDE SEQUENCE [LARGE SCALE GENOMIC DNA]</scope>
    <source>
        <strain evidence="4 5">BC008</strain>
    </source>
</reference>
<gene>
    <name evidence="3" type="ORF">BC008_10340</name>
    <name evidence="4" type="ORF">BC008_10535</name>
</gene>
<evidence type="ECO:0000256" key="2">
    <source>
        <dbReference type="SAM" id="SignalP"/>
    </source>
</evidence>
<dbReference type="EMBL" id="LMTZ01000152">
    <property type="protein sequence ID" value="KST62597.1"/>
    <property type="molecule type" value="Genomic_DNA"/>
</dbReference>
<name>A0A0V7ZDI3_9CYAN</name>
<dbReference type="OrthoDB" id="570172at2"/>
<keyword evidence="2" id="KW-0732">Signal</keyword>
<comment type="caution">
    <text evidence="4">The sequence shown here is derived from an EMBL/GenBank/DDBJ whole genome shotgun (WGS) entry which is preliminary data.</text>
</comment>
<organism evidence="4 5">
    <name type="scientific">Mastigocoleus testarum BC008</name>
    <dbReference type="NCBI Taxonomy" id="371196"/>
    <lineage>
        <taxon>Bacteria</taxon>
        <taxon>Bacillati</taxon>
        <taxon>Cyanobacteriota</taxon>
        <taxon>Cyanophyceae</taxon>
        <taxon>Nostocales</taxon>
        <taxon>Hapalosiphonaceae</taxon>
        <taxon>Mastigocoleus</taxon>
    </lineage>
</organism>
<keyword evidence="5" id="KW-1185">Reference proteome</keyword>
<sequence length="257" mass="28733">MRKTAFLTICFTFLVSLPAMARLGYIWTDFQNYAVDFQDYLTNNIDETVNPAGEGSFTAINNSTGALNLPNPIDVRQQVVQDVTDNSLSDIFENNPAVQGKLIGNEIERQLTRAATESYFGVKGQERLQIKLETVQNVIENIDREADEARENNQNILNQLAGLGQAATGQNFLGRLISNQTNLQLQINRQQSRMIAESLGQNIKQNQYLQYSNLNLANISQQVEEANNARRVDSAASVARLLRASSQSDLFGREENE</sequence>
<feature type="chain" id="PRO_5007438765" evidence="2">
    <location>
        <begin position="22"/>
        <end position="257"/>
    </location>
</feature>
<dbReference type="EMBL" id="LMTZ01000153">
    <property type="protein sequence ID" value="KST62559.1"/>
    <property type="molecule type" value="Genomic_DNA"/>
</dbReference>
<feature type="coiled-coil region" evidence="1">
    <location>
        <begin position="125"/>
        <end position="166"/>
    </location>
</feature>
<keyword evidence="1" id="KW-0175">Coiled coil</keyword>
<dbReference type="RefSeq" id="WP_058184666.1">
    <property type="nucleotide sequence ID" value="NZ_LMTZ01000152.1"/>
</dbReference>
<accession>A0A0V7ZDI3</accession>
<evidence type="ECO:0000313" key="5">
    <source>
        <dbReference type="Proteomes" id="UP000053372"/>
    </source>
</evidence>
<proteinExistence type="predicted"/>
<protein>
    <submittedName>
        <fullName evidence="4">Uncharacterized protein</fullName>
    </submittedName>
</protein>